<dbReference type="GO" id="GO:0005737">
    <property type="term" value="C:cytoplasm"/>
    <property type="evidence" value="ECO:0007669"/>
    <property type="project" value="TreeGrafter"/>
</dbReference>
<dbReference type="Pfam" id="PF13236">
    <property type="entry name" value="CLU"/>
    <property type="match status" value="1"/>
</dbReference>
<accession>A0A2P6NZL1</accession>
<dbReference type="InterPro" id="IPR057207">
    <property type="entry name" value="FBXL15_LRR"/>
</dbReference>
<feature type="region of interest" description="Disordered" evidence="1">
    <location>
        <begin position="38"/>
        <end position="73"/>
    </location>
</feature>
<organism evidence="3 4">
    <name type="scientific">Planoprotostelium fungivorum</name>
    <dbReference type="NCBI Taxonomy" id="1890364"/>
    <lineage>
        <taxon>Eukaryota</taxon>
        <taxon>Amoebozoa</taxon>
        <taxon>Evosea</taxon>
        <taxon>Variosea</taxon>
        <taxon>Cavosteliida</taxon>
        <taxon>Cavosteliaceae</taxon>
        <taxon>Planoprotostelium</taxon>
    </lineage>
</organism>
<dbReference type="GO" id="GO:0048312">
    <property type="term" value="P:intracellular distribution of mitochondria"/>
    <property type="evidence" value="ECO:0007669"/>
    <property type="project" value="TreeGrafter"/>
</dbReference>
<sequence length="1534" mass="172842">MTHSKSPPRIHASGSTFKSRPCVHQGAYDESVSVHLVGASPKMRPVQSSATEEDEEDEEGGYSKYGDGHDSEDEMGTHYYYGKYRVKPVGELIDGDVEDQDWNAEFQLLNSSDGPEKFGKLSQLDQLSTLFIRLNCEMIPRQFEMLTVNSYGKIICSEVCMHPMKKTIKPVHIGGVAGGAKYIVGNILFKFALDTHGLYGAKAAGHELKGLMSFYDCNLHDVSLPLMALIDFKGFRLVAVSLLPISSKTICYGSADGGNTVHAEHPLFCERMKQAGKFMNLQPHLVGKKDPKILYTAGDIEASATSTEISRYVIDFARTFPPEYPIGGDSSRPPSVLHKMLRPEFVQSRPKPLSPDALSAWAVSTNLMENIPPELMKKKHQQDLLEATKFLHEHVIPEFAGNLDEKYATILGELRTMATEKIKMEAPTLWRPNGERGTPISPIPKGPRLHPEGIIRMQTISTVIDDRDLRELMKNIRFVEEMHSRGINVRHLGRVRDACKHDMAREDLLLEMCARAIKCEFRSRMRAQVRALKTPSIEAYRSMAADFVNQILSNDSFWSNMKILLLQKFEKCLSAEEMAPDFHLREKLLERQSPQKLILWIEKVQNMTGIKIRANSIQGIKLVGCRLTKLDIDKLSVKVKFMNIIDFASAMDFGQQAWTEETWEGMEKLYSISDSKFGAALAASPNSTHVWHEWGKMLLSRARRREIKCKREGNSDIFHALADYNEAIDKFSQAVHLHPDLVEGHEGLVETISEQLCVMDDYNELEIHLDVPAKCTKMGDSLLHILRIYNAGDANFYAYDAQDRSWIERLIDWVWRSVCVLYTPLHRRQVARDREESLLENLWRSMEELLMTVAGTGWKVKVLGIMCRMLLLWGWKTRRNVIDVSLSTTTLLTGIAACPLKRLDCRVAAAAVLSHLNEIHPETAVAIVSEILPFHSRLLYIGNFPEIQPTLSDLLLPHFKKLAEVVLDYDQHWSEQELYSFLLHCTSIRRLSVRYCQQFTLSQMVSPSLEQLDCLHCMNLGRSVVLMHSHYVMPSLRSIDLTECTSIGSNFLSIIIRNSPILSSLKINGIPHIKSVTLQNSKLRTLQARDCKNLCTLDIDSASLRDVDVSNCISLVDDVQFRNTTEILTVINVSGCVKLQETWMIPIIKRKHNLRAVDVSSVPLSFSQLFPKYIGKYSQNITTLCLGRTKLLGPFQILSKMDLINLTSLDVTALRGTILFDPFPKLNKLILDEYNQPELLVGTSVHAMLENVSIARCPTLTEPILINLATHIKNLRVINLTSSTAVSDDAIYSLACKSKQLREINLFGCVGITDWSVKKLSGSCNQLERVSLGGCKNISDASAASLCSVNSALRYVDLALTKIKTATLQTMTVHNNLITELDVSGVKVMDDACCEAIASFERLTSLNLYLTPIEDSGLRKILKKLTRLQRLDVSYCGKLTDEAFRDLKTCELRSVNLIRDFSLTDRTLMEIAQRCPKLEDLSVRQCVKITGRGIISVAEKCVHLVHINMKEIGGAEVELAQKIRALRPHTRIDE</sequence>
<dbReference type="Proteomes" id="UP000241769">
    <property type="component" value="Unassembled WGS sequence"/>
</dbReference>
<feature type="region of interest" description="Disordered" evidence="1">
    <location>
        <begin position="429"/>
        <end position="448"/>
    </location>
</feature>
<dbReference type="SMART" id="SM00367">
    <property type="entry name" value="LRR_CC"/>
    <property type="match status" value="8"/>
</dbReference>
<proteinExistence type="predicted"/>
<gene>
    <name evidence="3" type="ORF">PROFUN_01245</name>
</gene>
<feature type="compositionally biased region" description="Acidic residues" evidence="1">
    <location>
        <begin position="51"/>
        <end position="60"/>
    </location>
</feature>
<dbReference type="InParanoid" id="A0A2P6NZL1"/>
<dbReference type="STRING" id="1890364.A0A2P6NZL1"/>
<keyword evidence="4" id="KW-1185">Reference proteome</keyword>
<evidence type="ECO:0000313" key="3">
    <source>
        <dbReference type="EMBL" id="PRP89382.1"/>
    </source>
</evidence>
<dbReference type="PANTHER" id="PTHR12601:SF6">
    <property type="entry name" value="CLUSTERED MITOCHONDRIA PROTEIN HOMOLOG"/>
    <property type="match status" value="1"/>
</dbReference>
<comment type="caution">
    <text evidence="3">The sequence shown here is derived from an EMBL/GenBank/DDBJ whole genome shotgun (WGS) entry which is preliminary data.</text>
</comment>
<dbReference type="InterPro" id="IPR032675">
    <property type="entry name" value="LRR_dom_sf"/>
</dbReference>
<name>A0A2P6NZL1_9EUKA</name>
<evidence type="ECO:0000259" key="2">
    <source>
        <dbReference type="PROSITE" id="PS51823"/>
    </source>
</evidence>
<evidence type="ECO:0000313" key="4">
    <source>
        <dbReference type="Proteomes" id="UP000241769"/>
    </source>
</evidence>
<feature type="region of interest" description="Disordered" evidence="1">
    <location>
        <begin position="1"/>
        <end position="22"/>
    </location>
</feature>
<dbReference type="OrthoDB" id="550575at2759"/>
<dbReference type="SUPFAM" id="SSF52047">
    <property type="entry name" value="RNI-like"/>
    <property type="match status" value="3"/>
</dbReference>
<dbReference type="InterPro" id="IPR025697">
    <property type="entry name" value="CLU_dom"/>
</dbReference>
<dbReference type="Pfam" id="PF25372">
    <property type="entry name" value="DUF7885"/>
    <property type="match status" value="2"/>
</dbReference>
<feature type="domain" description="Clu" evidence="2">
    <location>
        <begin position="67"/>
        <end position="327"/>
    </location>
</feature>
<dbReference type="InterPro" id="IPR006553">
    <property type="entry name" value="Leu-rich_rpt_Cys-con_subtyp"/>
</dbReference>
<dbReference type="Gene3D" id="3.80.10.10">
    <property type="entry name" value="Ribonuclease Inhibitor"/>
    <property type="match status" value="3"/>
</dbReference>
<dbReference type="GO" id="GO:0003729">
    <property type="term" value="F:mRNA binding"/>
    <property type="evidence" value="ECO:0007669"/>
    <property type="project" value="TreeGrafter"/>
</dbReference>
<protein>
    <recommendedName>
        <fullName evidence="2">Clu domain-containing protein</fullName>
    </recommendedName>
</protein>
<dbReference type="InterPro" id="IPR027523">
    <property type="entry name" value="CLU_prot"/>
</dbReference>
<dbReference type="PROSITE" id="PS51823">
    <property type="entry name" value="CLU"/>
    <property type="match status" value="1"/>
</dbReference>
<dbReference type="EMBL" id="MDYQ01000003">
    <property type="protein sequence ID" value="PRP89382.1"/>
    <property type="molecule type" value="Genomic_DNA"/>
</dbReference>
<dbReference type="InterPro" id="IPR033646">
    <property type="entry name" value="CLU-central"/>
</dbReference>
<dbReference type="PANTHER" id="PTHR12601">
    <property type="entry name" value="EUKARYOTIC TRANSLATION INITIATION FACTOR 3 SUBUNIT EIF-3"/>
    <property type="match status" value="1"/>
</dbReference>
<reference evidence="3 4" key="1">
    <citation type="journal article" date="2018" name="Genome Biol. Evol.">
        <title>Multiple Roots of Fruiting Body Formation in Amoebozoa.</title>
        <authorList>
            <person name="Hillmann F."/>
            <person name="Forbes G."/>
            <person name="Novohradska S."/>
            <person name="Ferling I."/>
            <person name="Riege K."/>
            <person name="Groth M."/>
            <person name="Westermann M."/>
            <person name="Marz M."/>
            <person name="Spaller T."/>
            <person name="Winckler T."/>
            <person name="Schaap P."/>
            <person name="Glockner G."/>
        </authorList>
    </citation>
    <scope>NUCLEOTIDE SEQUENCE [LARGE SCALE GENOMIC DNA]</scope>
    <source>
        <strain evidence="3 4">Jena</strain>
    </source>
</reference>
<dbReference type="Pfam" id="PF12807">
    <property type="entry name" value="eIF3_p135"/>
    <property type="match status" value="1"/>
</dbReference>
<evidence type="ECO:0000256" key="1">
    <source>
        <dbReference type="SAM" id="MobiDB-lite"/>
    </source>
</evidence>